<organism evidence="1 2">
    <name type="scientific">Sphingobium soli</name>
    <dbReference type="NCBI Taxonomy" id="1591116"/>
    <lineage>
        <taxon>Bacteria</taxon>
        <taxon>Pseudomonadati</taxon>
        <taxon>Pseudomonadota</taxon>
        <taxon>Alphaproteobacteria</taxon>
        <taxon>Sphingomonadales</taxon>
        <taxon>Sphingomonadaceae</taxon>
        <taxon>Sphingobium</taxon>
    </lineage>
</organism>
<gene>
    <name evidence="1" type="ORF">LL253_02650</name>
</gene>
<proteinExistence type="predicted"/>
<name>A0ABS8H1G5_9SPHN</name>
<keyword evidence="2" id="KW-1185">Reference proteome</keyword>
<dbReference type="EMBL" id="JAJGNP010000002">
    <property type="protein sequence ID" value="MCC4231587.1"/>
    <property type="molecule type" value="Genomic_DNA"/>
</dbReference>
<accession>A0ABS8H1G5</accession>
<sequence>MRRLVGIAATIADAFRPALGGSVGMLLAPVKGRRALRAAALSLDGSKVAGGVAAL</sequence>
<dbReference type="RefSeq" id="WP_228226109.1">
    <property type="nucleotide sequence ID" value="NZ_JAJGNP010000002.1"/>
</dbReference>
<comment type="caution">
    <text evidence="1">The sequence shown here is derived from an EMBL/GenBank/DDBJ whole genome shotgun (WGS) entry which is preliminary data.</text>
</comment>
<reference evidence="1 2" key="1">
    <citation type="submission" date="2021-10" db="EMBL/GenBank/DDBJ databases">
        <title>The diversity and Nitrogen Metabolism of Culturable Nitrate-Utilizing Bacteria Within the Oxygen Minimum Zone of the Changjiang (Yangtze River)Estuary.</title>
        <authorList>
            <person name="Zhang D."/>
            <person name="Zheng J."/>
            <person name="Liu S."/>
            <person name="He W."/>
        </authorList>
    </citation>
    <scope>NUCLEOTIDE SEQUENCE [LARGE SCALE GENOMIC DNA]</scope>
    <source>
        <strain evidence="1 2">FXH275-2</strain>
    </source>
</reference>
<protein>
    <submittedName>
        <fullName evidence="1">Uncharacterized protein</fullName>
    </submittedName>
</protein>
<evidence type="ECO:0000313" key="1">
    <source>
        <dbReference type="EMBL" id="MCC4231587.1"/>
    </source>
</evidence>
<evidence type="ECO:0000313" key="2">
    <source>
        <dbReference type="Proteomes" id="UP001198830"/>
    </source>
</evidence>
<dbReference type="Proteomes" id="UP001198830">
    <property type="component" value="Unassembled WGS sequence"/>
</dbReference>